<name>W0JN84_9EURY</name>
<evidence type="ECO:0000256" key="1">
    <source>
        <dbReference type="SAM" id="Phobius"/>
    </source>
</evidence>
<dbReference type="EMBL" id="CP007055">
    <property type="protein sequence ID" value="AHF98629.1"/>
    <property type="molecule type" value="Genomic_DNA"/>
</dbReference>
<sequence length="338" mass="36564">MSRDETIDEEVARSDLVHERLRESPIKRWVVLDGNRYVLSAVFSTVVFLSCAAIGFAGYVPVTDSEAATTLVAAIVGGTLPFITIVLAINQLVLSQELGWPGDLRERFDAMVSFRREVETVTETTVSPAAPADFLQLIVASVVDHAETLESTADTIDDPELAALLERFADAVTAEGEIVTDALETANFGTFDALSSILGHFNGAHLYAARTIREEHGSDLPETGADALEILVELLGYLAVARQSFKTLYMQYELAHLSKLLLVVGFPTLLGGGIFLMTYGSIVDAVGNSAVLVIVVSTVVTVVFLPFIVLLVYTFRIASIASRTADFGPFVPRVDFEE</sequence>
<dbReference type="eggNOG" id="arCOG08131">
    <property type="taxonomic scope" value="Archaea"/>
</dbReference>
<proteinExistence type="predicted"/>
<feature type="transmembrane region" description="Helical" evidence="1">
    <location>
        <begin position="291"/>
        <end position="313"/>
    </location>
</feature>
<keyword evidence="3" id="KW-1185">Reference proteome</keyword>
<evidence type="ECO:0000313" key="2">
    <source>
        <dbReference type="EMBL" id="AHF98629.1"/>
    </source>
</evidence>
<dbReference type="OrthoDB" id="265845at2157"/>
<evidence type="ECO:0000313" key="3">
    <source>
        <dbReference type="Proteomes" id="UP000019024"/>
    </source>
</evidence>
<dbReference type="KEGG" id="hlr:HALLA_06960"/>
<dbReference type="AlphaFoldDB" id="W0JN84"/>
<gene>
    <name evidence="2" type="ORF">HALLA_06960</name>
</gene>
<feature type="transmembrane region" description="Helical" evidence="1">
    <location>
        <begin position="67"/>
        <end position="89"/>
    </location>
</feature>
<dbReference type="GeneID" id="25144228"/>
<accession>W0JN84</accession>
<feature type="transmembrane region" description="Helical" evidence="1">
    <location>
        <begin position="260"/>
        <end position="279"/>
    </location>
</feature>
<reference evidence="2 3" key="1">
    <citation type="submission" date="2014-01" db="EMBL/GenBank/DDBJ databases">
        <authorList>
            <consortium name="DOE Joint Genome Institute"/>
            <person name="Anderson I."/>
            <person name="Huntemann M."/>
            <person name="Han J."/>
            <person name="Chen A."/>
            <person name="Kyrpides N."/>
            <person name="Mavromatis K."/>
            <person name="Markowitz V."/>
            <person name="Palaniappan K."/>
            <person name="Ivanova N."/>
            <person name="Schaumberg A."/>
            <person name="Pati A."/>
            <person name="Liolios K."/>
            <person name="Nordberg H.P."/>
            <person name="Cantor M.N."/>
            <person name="Hua S.X."/>
            <person name="Woyke T."/>
        </authorList>
    </citation>
    <scope>NUCLEOTIDE SEQUENCE [LARGE SCALE GENOMIC DNA]</scope>
    <source>
        <strain evidence="2 3">XH-48</strain>
    </source>
</reference>
<organism evidence="2 3">
    <name type="scientific">Halostagnicola larsenii XH-48</name>
    <dbReference type="NCBI Taxonomy" id="797299"/>
    <lineage>
        <taxon>Archaea</taxon>
        <taxon>Methanobacteriati</taxon>
        <taxon>Methanobacteriota</taxon>
        <taxon>Stenosarchaea group</taxon>
        <taxon>Halobacteria</taxon>
        <taxon>Halobacteriales</taxon>
        <taxon>Natrialbaceae</taxon>
        <taxon>Halostagnicola</taxon>
    </lineage>
</organism>
<feature type="transmembrane region" description="Helical" evidence="1">
    <location>
        <begin position="37"/>
        <end position="61"/>
    </location>
</feature>
<dbReference type="RefSeq" id="WP_049951835.1">
    <property type="nucleotide sequence ID" value="NZ_CP007055.1"/>
</dbReference>
<dbReference type="HOGENOM" id="CLU_061327_0_0_2"/>
<keyword evidence="1" id="KW-0812">Transmembrane</keyword>
<dbReference type="InterPro" id="IPR058278">
    <property type="entry name" value="DUF7972"/>
</dbReference>
<dbReference type="PATRIC" id="fig|797299.3.peg.433"/>
<dbReference type="Pfam" id="PF25927">
    <property type="entry name" value="DUF7972"/>
    <property type="match status" value="1"/>
</dbReference>
<dbReference type="Proteomes" id="UP000019024">
    <property type="component" value="Chromosome"/>
</dbReference>
<dbReference type="STRING" id="797299.HALLA_06960"/>
<keyword evidence="1" id="KW-0472">Membrane</keyword>
<protein>
    <submittedName>
        <fullName evidence="2">Uncharacterized protein</fullName>
    </submittedName>
</protein>
<keyword evidence="1" id="KW-1133">Transmembrane helix</keyword>